<sequence>MFESDSNSDAEDFSFSTNTKFAKSYDRARQKELMKKLKEHELDSEESSSESEESEEDDGFADEEFDKKFFSTLASIKARDPKIYKKDVEFFGDVDLSTRKRSKEDKPITIRDLERKVLLEHGGMFEEVDSKTIGPPLITKEEKEDKMMFHLSDSDDEEGFDKLYTTKKIEVEEENEEEINPDIVEPMKKFWNDSNISKDEAFLRDFVLKRPYAKVDDSDEEDRFNLSEDEKDLEKQAEFEQKVNFRFEEQDQEFIKRFPRTIATSVRNVDDRRKKKRAELKERKAREKEERKKEIEKLKELKKQEIEEKINKLKQVAGSENIQFDNADLSDEFDPDAHDRKMQQIFNDEYYGIDEGEDKPECPDIEDLKVQDWDNYDPDDDEEGEDVAVPHCDDPDFNMDCEYDPQAAKKEFEKEMIENTQSRKRRKRRSKFAEVLRKDKPIFNPEDEKTYAEYIDEYYKLDCEDVIGDVKCRFKYVETVPNDFGLTVEEILMAKNKELNKWASLKKAVQIRPKHVEMNEIQQYDKRRQNWFLKKQILRSVYGEDSEEEDADRNPNSIPKLYEKDEKLKNSDSENITKGDKKKKIKIQNSEQEKTSEKTKETKSFEENHKSDLIFKTPSKNKKKTEKQSTPKSPKENGLMKKKNPKENQKEIEEMKPNPEMGEKKKKRKSDAMEQTLQNPAKKFKFSKSSGLKNFGKNEPKKKPTNEVIGYETSQGKFAINTSRLMAFGINPKKFRSKVKYGGADNNKNNQQYKNKNNSPGKSKKQKKKKNKKKSQQKQTN</sequence>
<dbReference type="InterPro" id="IPR018034">
    <property type="entry name" value="Kri1"/>
</dbReference>
<dbReference type="EMBL" id="GITU01005093">
    <property type="protein sequence ID" value="MBC1173796.1"/>
    <property type="molecule type" value="Transcribed_RNA"/>
</dbReference>
<name>A0A7G3AR76_LUTLO</name>
<dbReference type="PANTHER" id="PTHR14490:SF5">
    <property type="entry name" value="PROTEIN KRI1 HOMOLOG"/>
    <property type="match status" value="1"/>
</dbReference>
<dbReference type="Pfam" id="PF12936">
    <property type="entry name" value="Kri1_C"/>
    <property type="match status" value="1"/>
</dbReference>
<dbReference type="GO" id="GO:0000447">
    <property type="term" value="P:endonucleolytic cleavage in ITS1 to separate SSU-rRNA from 5.8S rRNA and LSU-rRNA from tricistronic rRNA transcript (SSU-rRNA, 5.8S rRNA, LSU-rRNA)"/>
    <property type="evidence" value="ECO:0007669"/>
    <property type="project" value="TreeGrafter"/>
</dbReference>
<reference evidence="5" key="1">
    <citation type="journal article" date="2020" name="BMC">
        <title>Leishmania infection induces a limited differential gene expression in the sand fly midgut.</title>
        <authorList>
            <person name="Coutinho-Abreu I.V."/>
            <person name="Serafim T.D."/>
            <person name="Meneses C."/>
            <person name="Kamhawi S."/>
            <person name="Oliveira F."/>
            <person name="Valenzuela J.G."/>
        </authorList>
    </citation>
    <scope>NUCLEOTIDE SEQUENCE</scope>
    <source>
        <strain evidence="5">Jacobina</strain>
        <tissue evidence="5">Midgut</tissue>
    </source>
</reference>
<feature type="compositionally biased region" description="Basic and acidic residues" evidence="3">
    <location>
        <begin position="561"/>
        <end position="579"/>
    </location>
</feature>
<evidence type="ECO:0000313" key="5">
    <source>
        <dbReference type="EMBL" id="MBC1173796.1"/>
    </source>
</evidence>
<feature type="region of interest" description="Disordered" evidence="3">
    <location>
        <begin position="737"/>
        <end position="781"/>
    </location>
</feature>
<evidence type="ECO:0000256" key="1">
    <source>
        <dbReference type="ARBA" id="ARBA00007473"/>
    </source>
</evidence>
<feature type="compositionally biased region" description="Basic and acidic residues" evidence="3">
    <location>
        <begin position="359"/>
        <end position="372"/>
    </location>
</feature>
<dbReference type="VEuPathDB" id="VectorBase:LLONM1_008367"/>
<comment type="similarity">
    <text evidence="1">Belongs to the KRI1 family.</text>
</comment>
<evidence type="ECO:0000256" key="3">
    <source>
        <dbReference type="SAM" id="MobiDB-lite"/>
    </source>
</evidence>
<feature type="compositionally biased region" description="Basic and acidic residues" evidence="3">
    <location>
        <begin position="279"/>
        <end position="291"/>
    </location>
</feature>
<dbReference type="AlphaFoldDB" id="A0A7G3AR76"/>
<feature type="region of interest" description="Disordered" evidence="3">
    <location>
        <begin position="353"/>
        <end position="385"/>
    </location>
</feature>
<feature type="compositionally biased region" description="Basic and acidic residues" evidence="3">
    <location>
        <begin position="591"/>
        <end position="613"/>
    </location>
</feature>
<feature type="compositionally biased region" description="Basic and acidic residues" evidence="3">
    <location>
        <begin position="696"/>
        <end position="705"/>
    </location>
</feature>
<feature type="region of interest" description="Disordered" evidence="3">
    <location>
        <begin position="36"/>
        <end position="61"/>
    </location>
</feature>
<protein>
    <recommendedName>
        <fullName evidence="2">Protein KRI1 homolog</fullName>
    </recommendedName>
</protein>
<feature type="compositionally biased region" description="Low complexity" evidence="3">
    <location>
        <begin position="746"/>
        <end position="761"/>
    </location>
</feature>
<evidence type="ECO:0000259" key="4">
    <source>
        <dbReference type="Pfam" id="PF12936"/>
    </source>
</evidence>
<dbReference type="PANTHER" id="PTHR14490">
    <property type="entry name" value="ZINC FINGER, ZZ TYPE"/>
    <property type="match status" value="1"/>
</dbReference>
<feature type="domain" description="Kri1-like C-terminal" evidence="4">
    <location>
        <begin position="450"/>
        <end position="536"/>
    </location>
</feature>
<dbReference type="GO" id="GO:0030686">
    <property type="term" value="C:90S preribosome"/>
    <property type="evidence" value="ECO:0007669"/>
    <property type="project" value="TreeGrafter"/>
</dbReference>
<feature type="region of interest" description="Disordered" evidence="3">
    <location>
        <begin position="269"/>
        <end position="291"/>
    </location>
</feature>
<dbReference type="InterPro" id="IPR024626">
    <property type="entry name" value="Kri1-like_C"/>
</dbReference>
<feature type="compositionally biased region" description="Acidic residues" evidence="3">
    <location>
        <begin position="374"/>
        <end position="385"/>
    </location>
</feature>
<accession>A0A7G3AR76</accession>
<dbReference type="Pfam" id="PF05178">
    <property type="entry name" value="Kri1"/>
    <property type="match status" value="1"/>
</dbReference>
<organism evidence="5">
    <name type="scientific">Lutzomyia longipalpis</name>
    <name type="common">Sand fly</name>
    <dbReference type="NCBI Taxonomy" id="7200"/>
    <lineage>
        <taxon>Eukaryota</taxon>
        <taxon>Metazoa</taxon>
        <taxon>Ecdysozoa</taxon>
        <taxon>Arthropoda</taxon>
        <taxon>Hexapoda</taxon>
        <taxon>Insecta</taxon>
        <taxon>Pterygota</taxon>
        <taxon>Neoptera</taxon>
        <taxon>Endopterygota</taxon>
        <taxon>Diptera</taxon>
        <taxon>Nematocera</taxon>
        <taxon>Psychodoidea</taxon>
        <taxon>Psychodidae</taxon>
        <taxon>Lutzomyia</taxon>
        <taxon>Lutzomyia</taxon>
    </lineage>
</organism>
<feature type="compositionally biased region" description="Acidic residues" evidence="3">
    <location>
        <begin position="42"/>
        <end position="61"/>
    </location>
</feature>
<dbReference type="GO" id="GO:0005730">
    <property type="term" value="C:nucleolus"/>
    <property type="evidence" value="ECO:0007669"/>
    <property type="project" value="TreeGrafter"/>
</dbReference>
<feature type="compositionally biased region" description="Basic and acidic residues" evidence="3">
    <location>
        <begin position="626"/>
        <end position="663"/>
    </location>
</feature>
<evidence type="ECO:0000256" key="2">
    <source>
        <dbReference type="ARBA" id="ARBA00017294"/>
    </source>
</evidence>
<feature type="region of interest" description="Disordered" evidence="3">
    <location>
        <begin position="543"/>
        <end position="709"/>
    </location>
</feature>
<feature type="compositionally biased region" description="Basic residues" evidence="3">
    <location>
        <begin position="762"/>
        <end position="781"/>
    </location>
</feature>
<proteinExistence type="inferred from homology"/>